<dbReference type="eggNOG" id="COG0457">
    <property type="taxonomic scope" value="Bacteria"/>
</dbReference>
<dbReference type="EMBL" id="CP002343">
    <property type="protein sequence ID" value="ADU49587.1"/>
    <property type="molecule type" value="Genomic_DNA"/>
</dbReference>
<proteinExistence type="predicted"/>
<dbReference type="AlphaFoldDB" id="E6SCI3"/>
<keyword evidence="3" id="KW-1185">Reference proteome</keyword>
<protein>
    <recommendedName>
        <fullName evidence="4">XRE family transcriptional regulator</fullName>
    </recommendedName>
</protein>
<dbReference type="STRING" id="710696.Intca_3101"/>
<evidence type="ECO:0000313" key="3">
    <source>
        <dbReference type="Proteomes" id="UP000008914"/>
    </source>
</evidence>
<accession>E6SCI3</accession>
<dbReference type="HOGENOM" id="CLU_059378_0_0_11"/>
<evidence type="ECO:0000313" key="2">
    <source>
        <dbReference type="EMBL" id="ADU49587.1"/>
    </source>
</evidence>
<name>E6SCI3_INTC7</name>
<evidence type="ECO:0000256" key="1">
    <source>
        <dbReference type="SAM" id="MobiDB-lite"/>
    </source>
</evidence>
<evidence type="ECO:0008006" key="4">
    <source>
        <dbReference type="Google" id="ProtNLM"/>
    </source>
</evidence>
<gene>
    <name evidence="2" type="ordered locus">Intca_3101</name>
</gene>
<reference evidence="2 3" key="1">
    <citation type="journal article" date="2010" name="Stand. Genomic Sci.">
        <title>Complete genome sequence of Intrasporangium calvum type strain (7 KIP).</title>
        <authorList>
            <person name="Del Rio T.G."/>
            <person name="Chertkov O."/>
            <person name="Yasawong M."/>
            <person name="Lucas S."/>
            <person name="Deshpande S."/>
            <person name="Cheng J.F."/>
            <person name="Detter C."/>
            <person name="Tapia R."/>
            <person name="Han C."/>
            <person name="Goodwin L."/>
            <person name="Pitluck S."/>
            <person name="Liolios K."/>
            <person name="Ivanova N."/>
            <person name="Mavromatis K."/>
            <person name="Pati A."/>
            <person name="Chen A."/>
            <person name="Palaniappan K."/>
            <person name="Land M."/>
            <person name="Hauser L."/>
            <person name="Chang Y.J."/>
            <person name="Jeffries C.D."/>
            <person name="Rohde M."/>
            <person name="Pukall R."/>
            <person name="Sikorski J."/>
            <person name="Goker M."/>
            <person name="Woyke T."/>
            <person name="Bristow J."/>
            <person name="Eisen J.A."/>
            <person name="Markowitz V."/>
            <person name="Hugenholtz P."/>
            <person name="Kyrpides N.C."/>
            <person name="Klenk H.P."/>
            <person name="Lapidus A."/>
        </authorList>
    </citation>
    <scope>NUCLEOTIDE SEQUENCE [LARGE SCALE GENOMIC DNA]</scope>
    <source>
        <strain evidence="3">ATCC 23552 / DSM 43043 / JCM 3097 / NBRC 12989 / 7 KIP</strain>
    </source>
</reference>
<dbReference type="Proteomes" id="UP000008914">
    <property type="component" value="Chromosome"/>
</dbReference>
<dbReference type="KEGG" id="ica:Intca_3101"/>
<organism evidence="2 3">
    <name type="scientific">Intrasporangium calvum (strain ATCC 23552 / DSM 43043 / JCM 3097 / NBRC 12989 / NCIMB 10167 / NRRL B-3866 / 7 KIP)</name>
    <dbReference type="NCBI Taxonomy" id="710696"/>
    <lineage>
        <taxon>Bacteria</taxon>
        <taxon>Bacillati</taxon>
        <taxon>Actinomycetota</taxon>
        <taxon>Actinomycetes</taxon>
        <taxon>Micrococcales</taxon>
        <taxon>Intrasporangiaceae</taxon>
        <taxon>Intrasporangium</taxon>
    </lineage>
</organism>
<sequence>MTDGDSPVSADPTPLRSHRKRRGWSQAAAMRRFQAAVERNGDSCPEGASLKRMVSYWESGERAVTVPAYQRAFMEIYEAPPEALGFAPPDDTGRVAELREKRLELVDVDESLIDIFEAQTQHLRMLDRRLGSAAQAAQAQAHVTQVESVLRHCVGPARPQLASTLAEAAALAGWQALDRGEVCSAWEYHETAKAAAMESGDDTVLAHVMAQQGLVLVDAQEPRLAIAAIDAARTRSSRTPALMRTWLAAASAEALAANGHDASARRLLDDAETLLDGAGDCAELPFLMLSPEHLARWQAHCLAKLGDLHAVDAIATALTAEGDSVRAATSMRADLATAHLNAGDLTAATTEARSALRMADRYGSRRQRKRLLAILARCEGKEVEQPDKSP</sequence>
<feature type="region of interest" description="Disordered" evidence="1">
    <location>
        <begin position="1"/>
        <end position="23"/>
    </location>
</feature>